<reference evidence="1" key="1">
    <citation type="submission" date="2013-12" db="EMBL/GenBank/DDBJ databases">
        <authorList>
            <person name="Omoto C.K."/>
            <person name="Sibley D."/>
            <person name="Venepally P."/>
            <person name="Hadjithomas M."/>
            <person name="Karamycheva S."/>
            <person name="Brunk B."/>
            <person name="Roos D."/>
            <person name="Caler E."/>
            <person name="Lorenzi H."/>
        </authorList>
    </citation>
    <scope>NUCLEOTIDE SEQUENCE</scope>
</reference>
<dbReference type="RefSeq" id="XP_011131276.1">
    <property type="nucleotide sequence ID" value="XM_011132974.1"/>
</dbReference>
<gene>
    <name evidence="1" type="ORF">GNI_104040</name>
</gene>
<evidence type="ECO:0000313" key="1">
    <source>
        <dbReference type="EMBL" id="EZG56380.1"/>
    </source>
</evidence>
<feature type="non-terminal residue" evidence="1">
    <location>
        <position position="106"/>
    </location>
</feature>
<accession>A0A023B462</accession>
<dbReference type="GeneID" id="22913696"/>
<name>A0A023B462_GRENI</name>
<keyword evidence="2" id="KW-1185">Reference proteome</keyword>
<dbReference type="Proteomes" id="UP000019763">
    <property type="component" value="Unassembled WGS sequence"/>
</dbReference>
<sequence length="106" mass="10586">TRGEPPSGRAATSATAAPYSIMLWCCRSATSRGETLTPTSDCEDHTSGGFAAGRLFAAAVGSTGVAEIVSYTLSEVREADEADDIPSALPLAAAGAPRPPAAAGAF</sequence>
<comment type="caution">
    <text evidence="1">The sequence shown here is derived from an EMBL/GenBank/DDBJ whole genome shotgun (WGS) entry which is preliminary data.</text>
</comment>
<evidence type="ECO:0000313" key="2">
    <source>
        <dbReference type="Proteomes" id="UP000019763"/>
    </source>
</evidence>
<proteinExistence type="predicted"/>
<dbReference type="AlphaFoldDB" id="A0A023B462"/>
<feature type="non-terminal residue" evidence="1">
    <location>
        <position position="1"/>
    </location>
</feature>
<protein>
    <submittedName>
        <fullName evidence="1">Uncharacterized protein</fullName>
    </submittedName>
</protein>
<dbReference type="VEuPathDB" id="CryptoDB:GNI_104040"/>
<dbReference type="EMBL" id="AFNH02000777">
    <property type="protein sequence ID" value="EZG56380.1"/>
    <property type="molecule type" value="Genomic_DNA"/>
</dbReference>
<organism evidence="1 2">
    <name type="scientific">Gregarina niphandrodes</name>
    <name type="common">Septate eugregarine</name>
    <dbReference type="NCBI Taxonomy" id="110365"/>
    <lineage>
        <taxon>Eukaryota</taxon>
        <taxon>Sar</taxon>
        <taxon>Alveolata</taxon>
        <taxon>Apicomplexa</taxon>
        <taxon>Conoidasida</taxon>
        <taxon>Gregarinasina</taxon>
        <taxon>Eugregarinorida</taxon>
        <taxon>Gregarinidae</taxon>
        <taxon>Gregarina</taxon>
    </lineage>
</organism>